<accession>A0A7W8YU22</accession>
<dbReference type="AlphaFoldDB" id="A0A7W8YU22"/>
<dbReference type="EMBL" id="JACHCF010000005">
    <property type="protein sequence ID" value="MBB5621598.1"/>
    <property type="molecule type" value="Genomic_DNA"/>
</dbReference>
<name>A0A7W8YU22_9SPHI</name>
<reference evidence="1 2" key="1">
    <citation type="submission" date="2020-08" db="EMBL/GenBank/DDBJ databases">
        <title>Genomic Encyclopedia of Type Strains, Phase IV (KMG-V): Genome sequencing to study the core and pangenomes of soil and plant-associated prokaryotes.</title>
        <authorList>
            <person name="Whitman W."/>
        </authorList>
    </citation>
    <scope>NUCLEOTIDE SEQUENCE [LARGE SCALE GENOMIC DNA]</scope>
    <source>
        <strain evidence="1 2">MP7CTX6</strain>
    </source>
</reference>
<sequence length="137" mass="15362">MADVKQLTIDARVLKVLAVSHPDLILEAQNSITPLMNNLNMIGEIYAYVCLTYKPAEDYIHKLLFIASILRLFNPDALLIECKLRNGIRSSLASCFDDSGTNTSHYIGQARAYMKIKTFKSSVDSITEQYLNQVNCA</sequence>
<dbReference type="Proteomes" id="UP000537718">
    <property type="component" value="Unassembled WGS sequence"/>
</dbReference>
<comment type="caution">
    <text evidence="1">The sequence shown here is derived from an EMBL/GenBank/DDBJ whole genome shotgun (WGS) entry which is preliminary data.</text>
</comment>
<evidence type="ECO:0000313" key="2">
    <source>
        <dbReference type="Proteomes" id="UP000537718"/>
    </source>
</evidence>
<evidence type="ECO:0000313" key="1">
    <source>
        <dbReference type="EMBL" id="MBB5621598.1"/>
    </source>
</evidence>
<dbReference type="RefSeq" id="WP_183867552.1">
    <property type="nucleotide sequence ID" value="NZ_JACHCF010000005.1"/>
</dbReference>
<gene>
    <name evidence="1" type="ORF">HDE69_002659</name>
</gene>
<protein>
    <submittedName>
        <fullName evidence="1">Uncharacterized protein</fullName>
    </submittedName>
</protein>
<proteinExistence type="predicted"/>
<organism evidence="1 2">
    <name type="scientific">Pedobacter cryoconitis</name>
    <dbReference type="NCBI Taxonomy" id="188932"/>
    <lineage>
        <taxon>Bacteria</taxon>
        <taxon>Pseudomonadati</taxon>
        <taxon>Bacteroidota</taxon>
        <taxon>Sphingobacteriia</taxon>
        <taxon>Sphingobacteriales</taxon>
        <taxon>Sphingobacteriaceae</taxon>
        <taxon>Pedobacter</taxon>
    </lineage>
</organism>